<dbReference type="Pfam" id="PF08532">
    <property type="entry name" value="Glyco_hydro_42M"/>
    <property type="match status" value="1"/>
</dbReference>
<dbReference type="InterPro" id="IPR029062">
    <property type="entry name" value="Class_I_gatase-like"/>
</dbReference>
<feature type="binding site" evidence="9">
    <location>
        <position position="165"/>
    </location>
    <ligand>
        <name>Zn(2+)</name>
        <dbReference type="ChEBI" id="CHEBI:29105"/>
    </ligand>
</feature>
<proteinExistence type="inferred from homology"/>
<evidence type="ECO:0000259" key="11">
    <source>
        <dbReference type="Pfam" id="PF08532"/>
    </source>
</evidence>
<dbReference type="PANTHER" id="PTHR36447">
    <property type="entry name" value="BETA-GALACTOSIDASE GANA"/>
    <property type="match status" value="1"/>
</dbReference>
<feature type="binding site" evidence="9">
    <location>
        <position position="120"/>
    </location>
    <ligand>
        <name>Zn(2+)</name>
        <dbReference type="ChEBI" id="CHEBI:29105"/>
    </ligand>
</feature>
<dbReference type="Pfam" id="PF02449">
    <property type="entry name" value="Glyco_hydro_42"/>
    <property type="match status" value="1"/>
</dbReference>
<name>A0A3M8LP04_9MICO</name>
<dbReference type="InterPro" id="IPR003476">
    <property type="entry name" value="Glyco_hydro_42"/>
</dbReference>
<dbReference type="InterPro" id="IPR017853">
    <property type="entry name" value="GH"/>
</dbReference>
<dbReference type="Proteomes" id="UP000279859">
    <property type="component" value="Unassembled WGS sequence"/>
</dbReference>
<dbReference type="OrthoDB" id="9800974at2"/>
<dbReference type="InterPro" id="IPR013739">
    <property type="entry name" value="Beta_galactosidase_C"/>
</dbReference>
<feature type="binding site" evidence="8">
    <location>
        <position position="154"/>
    </location>
    <ligand>
        <name>substrate</name>
    </ligand>
</feature>
<dbReference type="EC" id="3.2.1.23" evidence="3 6"/>
<feature type="binding site" evidence="8">
    <location>
        <position position="116"/>
    </location>
    <ligand>
        <name>substrate</name>
    </ligand>
</feature>
<dbReference type="AlphaFoldDB" id="A0A3M8LP04"/>
<comment type="caution">
    <text evidence="13">The sequence shown here is derived from an EMBL/GenBank/DDBJ whole genome shotgun (WGS) entry which is preliminary data.</text>
</comment>
<evidence type="ECO:0000256" key="4">
    <source>
        <dbReference type="ARBA" id="ARBA00022801"/>
    </source>
</evidence>
<dbReference type="SUPFAM" id="SSF51445">
    <property type="entry name" value="(Trans)glycosidases"/>
    <property type="match status" value="1"/>
</dbReference>
<dbReference type="GO" id="GO:0046872">
    <property type="term" value="F:metal ion binding"/>
    <property type="evidence" value="ECO:0007669"/>
    <property type="project" value="UniProtKB-KW"/>
</dbReference>
<dbReference type="GO" id="GO:0004565">
    <property type="term" value="F:beta-galactosidase activity"/>
    <property type="evidence" value="ECO:0007669"/>
    <property type="project" value="UniProtKB-EC"/>
</dbReference>
<keyword evidence="9" id="KW-0479">Metal-binding</keyword>
<dbReference type="RefSeq" id="WP_123044245.1">
    <property type="nucleotide sequence ID" value="NZ_RDSR01000001.1"/>
</dbReference>
<keyword evidence="5 6" id="KW-0326">Glycosidase</keyword>
<dbReference type="InterPro" id="IPR013780">
    <property type="entry name" value="Glyco_hydro_b"/>
</dbReference>
<evidence type="ECO:0000256" key="2">
    <source>
        <dbReference type="ARBA" id="ARBA00005940"/>
    </source>
</evidence>
<feature type="binding site" evidence="9">
    <location>
        <position position="163"/>
    </location>
    <ligand>
        <name>Zn(2+)</name>
        <dbReference type="ChEBI" id="CHEBI:29105"/>
    </ligand>
</feature>
<dbReference type="PIRSF" id="PIRSF001084">
    <property type="entry name" value="B-galactosidase"/>
    <property type="match status" value="1"/>
</dbReference>
<dbReference type="InterPro" id="IPR013529">
    <property type="entry name" value="Glyco_hydro_42_N"/>
</dbReference>
<keyword evidence="9" id="KW-0862">Zinc</keyword>
<dbReference type="InterPro" id="IPR013738">
    <property type="entry name" value="Beta_galactosidase_Trimer"/>
</dbReference>
<comment type="catalytic activity">
    <reaction evidence="1 6">
        <text>Hydrolysis of terminal non-reducing beta-D-galactose residues in beta-D-galactosides.</text>
        <dbReference type="EC" id="3.2.1.23"/>
    </reaction>
</comment>
<dbReference type="SUPFAM" id="SSF52317">
    <property type="entry name" value="Class I glutamine amidotransferase-like"/>
    <property type="match status" value="1"/>
</dbReference>
<evidence type="ECO:0000313" key="14">
    <source>
        <dbReference type="Proteomes" id="UP000279859"/>
    </source>
</evidence>
<dbReference type="PANTHER" id="PTHR36447:SF1">
    <property type="entry name" value="BETA-GALACTOSIDASE GANA"/>
    <property type="match status" value="1"/>
</dbReference>
<evidence type="ECO:0000256" key="7">
    <source>
        <dbReference type="PIRSR" id="PIRSR001084-1"/>
    </source>
</evidence>
<feature type="active site" description="Proton donor" evidence="7">
    <location>
        <position position="155"/>
    </location>
</feature>
<reference evidence="13 14" key="1">
    <citation type="submission" date="2018-11" db="EMBL/GenBank/DDBJ databases">
        <title>Cryobacterium sp. nov., isolated from rhizosphere soil of lettuce.</title>
        <authorList>
            <person name="Wang Y."/>
        </authorList>
    </citation>
    <scope>NUCLEOTIDE SEQUENCE [LARGE SCALE GENOMIC DNA]</scope>
    <source>
        <strain evidence="13 14">NEAU-85</strain>
    </source>
</reference>
<evidence type="ECO:0000256" key="3">
    <source>
        <dbReference type="ARBA" id="ARBA00012756"/>
    </source>
</evidence>
<evidence type="ECO:0000256" key="6">
    <source>
        <dbReference type="PIRNR" id="PIRNR001084"/>
    </source>
</evidence>
<comment type="similarity">
    <text evidence="2 6">Belongs to the glycosyl hydrolase 42 family.</text>
</comment>
<feature type="domain" description="Beta-galactosidase trimerisation" evidence="11">
    <location>
        <begin position="399"/>
        <end position="608"/>
    </location>
</feature>
<feature type="domain" description="Glycoside hydrolase family 42 N-terminal" evidence="10">
    <location>
        <begin position="19"/>
        <end position="388"/>
    </location>
</feature>
<evidence type="ECO:0000313" key="13">
    <source>
        <dbReference type="EMBL" id="RNE67213.1"/>
    </source>
</evidence>
<sequence length="693" mass="75579">MTSTSPRPIRLDALAYGGDYNPDQWPESVWAEDARLMQQADVNLVSLPVFSWPLIEKTPGSYDFGWLDRVIDLLWEHGIRIDLATATATPPAWLIRQHPEVLPHDVHGQRLEFGSRQAYCPSSPVFREHALKLTEAMATRYGDHPALAMWHISNEYGDHVPRCWCPASAVHFRAWLANRYGSIDGLNEAWGTSCWGQNYLTFEHVEPPRTSMGPINPTQQLDFERFSSDALLELFQAEIDVLRRVTPDIAVTTNFMSLFKELDYWDFAAVEDVVTDDAYPDPADPRAHVPAALNYGLMRSLKAGQPWLLLEQAPSAVSWRDVNVPKAPGRMRLDSFQAIAHGSDGAMFFQWRQARFGPEKYHSAMLGHRGEDSRTFQETAALGAELRRIAPVRGTRVKARVALVVDWDSWWGSTAPDSLPSQRLNWLAQARAWHGALFALGQTVDAVRATGPFDGYDLVVVPNLYIATDEQRDALTAFVERGGQLVVGPFSGVVDPTEKVHPGGAPGPLRELLGVEVDEWWPLPEGEGAAVSLTSEPGTELTTGIWSEWIVAAPTVEVVAAYTGGVLDGRPAIVRNTLGAGAAWYLSAALDDAGLEEILARALDAAALPVRATPNRDIEVVTRGDGSTDYTFVLNHGTAPATVAAPEGAHDLLTGDDITGELTLPASGVAVLAHPATASAGLLTVTTTDTTGN</sequence>
<keyword evidence="4 6" id="KW-0378">Hydrolase</keyword>
<accession>A0A3M8LP04</accession>
<feature type="active site" description="Nucleophile" evidence="7">
    <location>
        <position position="311"/>
    </location>
</feature>
<dbReference type="Gene3D" id="3.40.50.880">
    <property type="match status" value="1"/>
</dbReference>
<dbReference type="Gene3D" id="3.20.20.80">
    <property type="entry name" value="Glycosidases"/>
    <property type="match status" value="1"/>
</dbReference>
<evidence type="ECO:0000256" key="1">
    <source>
        <dbReference type="ARBA" id="ARBA00001412"/>
    </source>
</evidence>
<evidence type="ECO:0000259" key="12">
    <source>
        <dbReference type="Pfam" id="PF08533"/>
    </source>
</evidence>
<evidence type="ECO:0000256" key="9">
    <source>
        <dbReference type="PIRSR" id="PIRSR001084-3"/>
    </source>
</evidence>
<dbReference type="EMBL" id="RDSR01000001">
    <property type="protein sequence ID" value="RNE67213.1"/>
    <property type="molecule type" value="Genomic_DNA"/>
</dbReference>
<protein>
    <recommendedName>
        <fullName evidence="3 6">Beta-galactosidase</fullName>
        <shortName evidence="6">Beta-gal</shortName>
        <ecNumber evidence="3 6">3.2.1.23</ecNumber>
    </recommendedName>
</protein>
<evidence type="ECO:0000256" key="8">
    <source>
        <dbReference type="PIRSR" id="PIRSR001084-2"/>
    </source>
</evidence>
<dbReference type="CDD" id="cd03143">
    <property type="entry name" value="A4_beta-galactosidase_middle_domain"/>
    <property type="match status" value="1"/>
</dbReference>
<evidence type="ECO:0000256" key="5">
    <source>
        <dbReference type="ARBA" id="ARBA00023295"/>
    </source>
</evidence>
<dbReference type="GO" id="GO:0009341">
    <property type="term" value="C:beta-galactosidase complex"/>
    <property type="evidence" value="ECO:0007669"/>
    <property type="project" value="InterPro"/>
</dbReference>
<dbReference type="GO" id="GO:0006012">
    <property type="term" value="P:galactose metabolic process"/>
    <property type="evidence" value="ECO:0007669"/>
    <property type="project" value="InterPro"/>
</dbReference>
<feature type="domain" description="Beta-galactosidase C-terminal" evidence="12">
    <location>
        <begin position="618"/>
        <end position="672"/>
    </location>
</feature>
<dbReference type="Gene3D" id="2.60.40.1180">
    <property type="entry name" value="Golgi alpha-mannosidase II"/>
    <property type="match status" value="1"/>
</dbReference>
<feature type="binding site" evidence="8">
    <location>
        <position position="319"/>
    </location>
    <ligand>
        <name>substrate</name>
    </ligand>
</feature>
<evidence type="ECO:0000259" key="10">
    <source>
        <dbReference type="Pfam" id="PF02449"/>
    </source>
</evidence>
<dbReference type="Pfam" id="PF08533">
    <property type="entry name" value="Glyco_hydro_42C"/>
    <property type="match status" value="1"/>
</dbReference>
<gene>
    <name evidence="13" type="ORF">EEJ31_00025</name>
</gene>
<keyword evidence="14" id="KW-1185">Reference proteome</keyword>
<organism evidence="13 14">
    <name type="scientific">Cryobacterium tepidiphilum</name>
    <dbReference type="NCBI Taxonomy" id="2486026"/>
    <lineage>
        <taxon>Bacteria</taxon>
        <taxon>Bacillati</taxon>
        <taxon>Actinomycetota</taxon>
        <taxon>Actinomycetes</taxon>
        <taxon>Micrococcales</taxon>
        <taxon>Microbacteriaceae</taxon>
        <taxon>Cryobacterium</taxon>
    </lineage>
</organism>